<dbReference type="AlphaFoldDB" id="A0A2P6NJM1"/>
<proteinExistence type="predicted"/>
<gene>
    <name evidence="2" type="ORF">PROFUN_04123</name>
</gene>
<comment type="caution">
    <text evidence="2">The sequence shown here is derived from an EMBL/GenBank/DDBJ whole genome shotgun (WGS) entry which is preliminary data.</text>
</comment>
<keyword evidence="3" id="KW-1185">Reference proteome</keyword>
<evidence type="ECO:0000256" key="1">
    <source>
        <dbReference type="SAM" id="Phobius"/>
    </source>
</evidence>
<dbReference type="Proteomes" id="UP000241769">
    <property type="component" value="Unassembled WGS sequence"/>
</dbReference>
<dbReference type="OrthoDB" id="34707at2759"/>
<dbReference type="PANTHER" id="PTHR11319">
    <property type="entry name" value="G PROTEIN-COUPLED RECEPTOR-RELATED"/>
    <property type="match status" value="1"/>
</dbReference>
<dbReference type="InParanoid" id="A0A2P6NJM1"/>
<name>A0A2P6NJM1_9EUKA</name>
<evidence type="ECO:0000313" key="2">
    <source>
        <dbReference type="EMBL" id="PRP84132.1"/>
    </source>
</evidence>
<keyword evidence="1" id="KW-1133">Transmembrane helix</keyword>
<protein>
    <submittedName>
        <fullName evidence="2">Uncharacterized protein</fullName>
    </submittedName>
</protein>
<sequence length="201" mass="22742">MTQNVATLSCGAVGVWGYNKRVILRNCTMDGNRAPQTSAFYVTSADSIELRRSRTARDMLMVLDGCYRNGCKYWETIYMLRKLVISVVYVLNSYSQWTLSVMRTIIITSLTSHLMLRPFKTQAGQALETVCLLSLTLLSTLDTTEQKSGRTVYIEMVLVVIPLLFSAALAMRKLAVKLLTLLKSKRKKKAERARLLQSEDE</sequence>
<accession>A0A2P6NJM1</accession>
<keyword evidence="1" id="KW-0812">Transmembrane</keyword>
<evidence type="ECO:0000313" key="3">
    <source>
        <dbReference type="Proteomes" id="UP000241769"/>
    </source>
</evidence>
<dbReference type="PANTHER" id="PTHR11319:SF35">
    <property type="entry name" value="OUTER MEMBRANE PROTEIN PMPC-RELATED"/>
    <property type="match status" value="1"/>
</dbReference>
<reference evidence="2 3" key="1">
    <citation type="journal article" date="2018" name="Genome Biol. Evol.">
        <title>Multiple Roots of Fruiting Body Formation in Amoebozoa.</title>
        <authorList>
            <person name="Hillmann F."/>
            <person name="Forbes G."/>
            <person name="Novohradska S."/>
            <person name="Ferling I."/>
            <person name="Riege K."/>
            <person name="Groth M."/>
            <person name="Westermann M."/>
            <person name="Marz M."/>
            <person name="Spaller T."/>
            <person name="Winckler T."/>
            <person name="Schaap P."/>
            <person name="Glockner G."/>
        </authorList>
    </citation>
    <scope>NUCLEOTIDE SEQUENCE [LARGE SCALE GENOMIC DNA]</scope>
    <source>
        <strain evidence="2 3">Jena</strain>
    </source>
</reference>
<organism evidence="2 3">
    <name type="scientific">Planoprotostelium fungivorum</name>
    <dbReference type="NCBI Taxonomy" id="1890364"/>
    <lineage>
        <taxon>Eukaryota</taxon>
        <taxon>Amoebozoa</taxon>
        <taxon>Evosea</taxon>
        <taxon>Variosea</taxon>
        <taxon>Cavosteliida</taxon>
        <taxon>Cavosteliaceae</taxon>
        <taxon>Planoprotostelium</taxon>
    </lineage>
</organism>
<feature type="transmembrane region" description="Helical" evidence="1">
    <location>
        <begin position="153"/>
        <end position="171"/>
    </location>
</feature>
<dbReference type="EMBL" id="MDYQ01000069">
    <property type="protein sequence ID" value="PRP84132.1"/>
    <property type="molecule type" value="Genomic_DNA"/>
</dbReference>
<keyword evidence="1" id="KW-0472">Membrane</keyword>